<dbReference type="EMBL" id="NAJQ01000168">
    <property type="protein sequence ID" value="TKA76273.1"/>
    <property type="molecule type" value="Genomic_DNA"/>
</dbReference>
<dbReference type="PANTHER" id="PTHR12911">
    <property type="entry name" value="SAD1/UNC-84-LIKE PROTEIN-RELATED"/>
    <property type="match status" value="1"/>
</dbReference>
<keyword evidence="4 6" id="KW-0472">Membrane</keyword>
<accession>A0A4U0XLL8</accession>
<dbReference type="Proteomes" id="UP000309340">
    <property type="component" value="Unassembled WGS sequence"/>
</dbReference>
<gene>
    <name evidence="8" type="ORF">B0A55_01828</name>
</gene>
<feature type="compositionally biased region" description="Polar residues" evidence="5">
    <location>
        <begin position="68"/>
        <end position="80"/>
    </location>
</feature>
<dbReference type="InterPro" id="IPR045119">
    <property type="entry name" value="SUN1-5"/>
</dbReference>
<dbReference type="PANTHER" id="PTHR12911:SF8">
    <property type="entry name" value="KLAROID PROTEIN-RELATED"/>
    <property type="match status" value="1"/>
</dbReference>
<name>A0A4U0XLL8_9PEZI</name>
<evidence type="ECO:0000259" key="7">
    <source>
        <dbReference type="PROSITE" id="PS51469"/>
    </source>
</evidence>
<dbReference type="PROSITE" id="PS51469">
    <property type="entry name" value="SUN"/>
    <property type="match status" value="1"/>
</dbReference>
<keyword evidence="9" id="KW-1185">Reference proteome</keyword>
<dbReference type="OrthoDB" id="342281at2759"/>
<dbReference type="STRING" id="329884.A0A4U0XLL8"/>
<evidence type="ECO:0000313" key="9">
    <source>
        <dbReference type="Proteomes" id="UP000309340"/>
    </source>
</evidence>
<feature type="transmembrane region" description="Helical" evidence="6">
    <location>
        <begin position="217"/>
        <end position="246"/>
    </location>
</feature>
<protein>
    <recommendedName>
        <fullName evidence="7">SUN domain-containing protein</fullName>
    </recommendedName>
</protein>
<evidence type="ECO:0000256" key="1">
    <source>
        <dbReference type="ARBA" id="ARBA00004370"/>
    </source>
</evidence>
<keyword evidence="3 6" id="KW-1133">Transmembrane helix</keyword>
<proteinExistence type="predicted"/>
<comment type="subcellular location">
    <subcellularLocation>
        <location evidence="1">Membrane</location>
    </subcellularLocation>
</comment>
<comment type="caution">
    <text evidence="8">The sequence shown here is derived from an EMBL/GenBank/DDBJ whole genome shotgun (WGS) entry which is preliminary data.</text>
</comment>
<dbReference type="GO" id="GO:0043495">
    <property type="term" value="F:protein-membrane adaptor activity"/>
    <property type="evidence" value="ECO:0007669"/>
    <property type="project" value="TreeGrafter"/>
</dbReference>
<organism evidence="8 9">
    <name type="scientific">Friedmanniomyces simplex</name>
    <dbReference type="NCBI Taxonomy" id="329884"/>
    <lineage>
        <taxon>Eukaryota</taxon>
        <taxon>Fungi</taxon>
        <taxon>Dikarya</taxon>
        <taxon>Ascomycota</taxon>
        <taxon>Pezizomycotina</taxon>
        <taxon>Dothideomycetes</taxon>
        <taxon>Dothideomycetidae</taxon>
        <taxon>Mycosphaerellales</taxon>
        <taxon>Teratosphaeriaceae</taxon>
        <taxon>Friedmanniomyces</taxon>
    </lineage>
</organism>
<dbReference type="AlphaFoldDB" id="A0A4U0XLL8"/>
<dbReference type="Gene3D" id="2.60.120.260">
    <property type="entry name" value="Galactose-binding domain-like"/>
    <property type="match status" value="1"/>
</dbReference>
<evidence type="ECO:0000256" key="3">
    <source>
        <dbReference type="ARBA" id="ARBA00022989"/>
    </source>
</evidence>
<evidence type="ECO:0000313" key="8">
    <source>
        <dbReference type="EMBL" id="TKA76273.1"/>
    </source>
</evidence>
<evidence type="ECO:0000256" key="6">
    <source>
        <dbReference type="SAM" id="Phobius"/>
    </source>
</evidence>
<dbReference type="GO" id="GO:0034993">
    <property type="term" value="C:meiotic nuclear membrane microtubule tethering complex"/>
    <property type="evidence" value="ECO:0007669"/>
    <property type="project" value="TreeGrafter"/>
</dbReference>
<reference evidence="8 9" key="1">
    <citation type="submission" date="2017-03" db="EMBL/GenBank/DDBJ databases">
        <title>Genomes of endolithic fungi from Antarctica.</title>
        <authorList>
            <person name="Coleine C."/>
            <person name="Masonjones S."/>
            <person name="Stajich J.E."/>
        </authorList>
    </citation>
    <scope>NUCLEOTIDE SEQUENCE [LARGE SCALE GENOMIC DNA]</scope>
    <source>
        <strain evidence="8 9">CCFEE 5184</strain>
    </source>
</reference>
<evidence type="ECO:0000256" key="2">
    <source>
        <dbReference type="ARBA" id="ARBA00022692"/>
    </source>
</evidence>
<dbReference type="InterPro" id="IPR012919">
    <property type="entry name" value="SUN_dom"/>
</dbReference>
<evidence type="ECO:0000256" key="5">
    <source>
        <dbReference type="SAM" id="MobiDB-lite"/>
    </source>
</evidence>
<keyword evidence="2 6" id="KW-0812">Transmembrane</keyword>
<feature type="compositionally biased region" description="Low complexity" evidence="5">
    <location>
        <begin position="37"/>
        <end position="50"/>
    </location>
</feature>
<feature type="region of interest" description="Disordered" evidence="5">
    <location>
        <begin position="1"/>
        <end position="144"/>
    </location>
</feature>
<evidence type="ECO:0000256" key="4">
    <source>
        <dbReference type="ARBA" id="ARBA00023136"/>
    </source>
</evidence>
<feature type="domain" description="SUN" evidence="7">
    <location>
        <begin position="493"/>
        <end position="686"/>
    </location>
</feature>
<sequence>MARSTSQTPGPAPATTPCPNTRARSRQGTPQPPAPPSAARARPTALPPASVGTSSGYGAPGKPVLRSQIATASTTLSSVLENARAEEGSPLTREPPRPRAGTRRTPAPPALDDEETPAAAAGNGMLLPAARPPPPRRAGAPAAATPAEGVVGAAEMARNGTFVDAGAPYEEGRAPPPRQASPEFEPGPLAVAAGTLPRYLPRAVGDFGREAWLYIKCILLILATLAGFAASLAVLLGLIYSFFYLLTLGKLWAPLGERFFMDMNRRLAGHPYHLPPSELERLWMEFRTDYSFKKMMNDCDFNKTQLDMAQSGVLQGHERRLSALEKKGKLHDETLRALEEMLPSLMAVQEVDGQWDIPEAFWQALEQKLSSDASAPLWQAFLESNQRQLDGRVTEASHDYLQYAVREGHVISGKMFTEAVAKNYEWLDVHFKDEMRKVEHEIHSDIRRIAAETTTDLIANTHTNLFSSKELELLAKANQVRAAYDALRQVNYFATGLYARVDPTMTSPTFGKGNWMERRFYDPHPPITALQRWEEATDCWCAAPSSDMGKAQLTVLMDHVIFPERLVIEHIPAIGTLNISSAPRGLEIWVQRLPGARATTKQIQATVDEYSGLPNACEGPPPSREHVCIGVGKYEIHSEKVVQSIPMMVDTASLGLAAKTVTVRVTKNWGGVATCLYRLRMTGTRVDAGLP</sequence>